<evidence type="ECO:0000313" key="9">
    <source>
        <dbReference type="EMBL" id="SHO62305.1"/>
    </source>
</evidence>
<dbReference type="GO" id="GO:0006081">
    <property type="term" value="P:aldehyde metabolic process"/>
    <property type="evidence" value="ECO:0007669"/>
    <property type="project" value="InterPro"/>
</dbReference>
<dbReference type="Pfam" id="PF00171">
    <property type="entry name" value="Aldedh"/>
    <property type="match status" value="1"/>
</dbReference>
<dbReference type="InterPro" id="IPR016163">
    <property type="entry name" value="Ald_DH_C"/>
</dbReference>
<dbReference type="PROSITE" id="PS00070">
    <property type="entry name" value="ALDEHYDE_DEHYDR_CYS"/>
    <property type="match status" value="1"/>
</dbReference>
<evidence type="ECO:0000256" key="1">
    <source>
        <dbReference type="ARBA" id="ARBA00009986"/>
    </source>
</evidence>
<dbReference type="SUPFAM" id="SSF53720">
    <property type="entry name" value="ALDH-like"/>
    <property type="match status" value="1"/>
</dbReference>
<feature type="active site" evidence="5">
    <location>
        <position position="252"/>
    </location>
</feature>
<dbReference type="RefSeq" id="WP_243839710.1">
    <property type="nucleotide sequence ID" value="NZ_FRXN01000002.1"/>
</dbReference>
<dbReference type="PIRSF" id="PIRSF036492">
    <property type="entry name" value="ALDH"/>
    <property type="match status" value="1"/>
</dbReference>
<dbReference type="InterPro" id="IPR016162">
    <property type="entry name" value="Ald_DH_N"/>
</dbReference>
<evidence type="ECO:0000259" key="8">
    <source>
        <dbReference type="Pfam" id="PF00171"/>
    </source>
</evidence>
<dbReference type="EMBL" id="FRXN01000002">
    <property type="protein sequence ID" value="SHO62305.1"/>
    <property type="molecule type" value="Genomic_DNA"/>
</dbReference>
<proteinExistence type="inferred from homology"/>
<dbReference type="InterPro" id="IPR016160">
    <property type="entry name" value="Ald_DH_CS_CYS"/>
</dbReference>
<evidence type="ECO:0000256" key="4">
    <source>
        <dbReference type="PIRNR" id="PIRNR036492"/>
    </source>
</evidence>
<evidence type="ECO:0000256" key="2">
    <source>
        <dbReference type="ARBA" id="ARBA00023002"/>
    </source>
</evidence>
<dbReference type="GO" id="GO:0004029">
    <property type="term" value="F:aldehyde dehydrogenase (NAD+) activity"/>
    <property type="evidence" value="ECO:0007669"/>
    <property type="project" value="TreeGrafter"/>
</dbReference>
<dbReference type="FunFam" id="3.40.605.10:FF:000004">
    <property type="entry name" value="Aldehyde dehydrogenase"/>
    <property type="match status" value="1"/>
</dbReference>
<sequence>MMELELIGGNPYVGLFESQLQTSIEWRKSTAEDRIDRLKRIRSWINKNQKEIREALWNDFRKPEVETDLSEIFPVTSEINHTIKNLKSWMKAKSISTPLSMLGTNSKIKFEPKGRALIISPWNYPFNLAVGPLVSALAAGCPVILKPSELTPHTSSLIERMISEIFPNHEVATILGGVETSQELLKLPFDHIFFTGSTQVGKIVMGNAAKNLISVTLELGGKSPAIVTENADITDTAKKLIYGKLLNSGQTCVAPDYALVHESIYERFLDELIIAIREMYDPNYKGIIESPDLARIVNDRHFERLEGLLKDAISKGAKLEFGGECNPHHRYVEPTLISGISEEMNISQEEIFGPIFPIIVYSDLEKAIYYINKKPKPLALYVFSQNKGEVNQVLEETSSGNAVVNDCVLHFLHPNLPFGGVNHSGIGKSHGYFGFLAFSNEKGVLHQRVGLNNATLLRPPYGVKTRQIIKSLIKWL</sequence>
<protein>
    <recommendedName>
        <fullName evidence="4">Aldehyde dehydrogenase</fullName>
    </recommendedName>
</protein>
<keyword evidence="10" id="KW-1185">Reference proteome</keyword>
<dbReference type="Gene3D" id="3.40.309.10">
    <property type="entry name" value="Aldehyde Dehydrogenase, Chain A, domain 2"/>
    <property type="match status" value="1"/>
</dbReference>
<feature type="domain" description="Aldehyde dehydrogenase" evidence="8">
    <location>
        <begin position="25"/>
        <end position="442"/>
    </location>
</feature>
<dbReference type="CDD" id="cd07134">
    <property type="entry name" value="ALDH_AlkH-like"/>
    <property type="match status" value="1"/>
</dbReference>
<keyword evidence="3" id="KW-0520">NAD</keyword>
<evidence type="ECO:0000256" key="6">
    <source>
        <dbReference type="PROSITE-ProRule" id="PRU10007"/>
    </source>
</evidence>
<feature type="active site" evidence="5 6">
    <location>
        <position position="218"/>
    </location>
</feature>
<keyword evidence="2 4" id="KW-0560">Oxidoreductase</keyword>
<dbReference type="GO" id="GO:0005737">
    <property type="term" value="C:cytoplasm"/>
    <property type="evidence" value="ECO:0007669"/>
    <property type="project" value="TreeGrafter"/>
</dbReference>
<name>A0A1M7ZBM8_9BACT</name>
<reference evidence="10" key="1">
    <citation type="submission" date="2016-12" db="EMBL/GenBank/DDBJ databases">
        <authorList>
            <person name="Varghese N."/>
            <person name="Submissions S."/>
        </authorList>
    </citation>
    <scope>NUCLEOTIDE SEQUENCE [LARGE SCALE GENOMIC DNA]</scope>
    <source>
        <strain evidence="10">DSM 25035</strain>
    </source>
</reference>
<evidence type="ECO:0000256" key="3">
    <source>
        <dbReference type="ARBA" id="ARBA00023027"/>
    </source>
</evidence>
<dbReference type="Gene3D" id="3.40.605.10">
    <property type="entry name" value="Aldehyde Dehydrogenase, Chain A, domain 1"/>
    <property type="match status" value="1"/>
</dbReference>
<dbReference type="InterPro" id="IPR012394">
    <property type="entry name" value="Aldehyde_DH_NAD(P)"/>
</dbReference>
<dbReference type="PANTHER" id="PTHR43570">
    <property type="entry name" value="ALDEHYDE DEHYDROGENASE"/>
    <property type="match status" value="1"/>
</dbReference>
<dbReference type="InterPro" id="IPR016161">
    <property type="entry name" value="Ald_DH/histidinol_DH"/>
</dbReference>
<organism evidence="9 10">
    <name type="scientific">Algoriphagus zhangzhouensis</name>
    <dbReference type="NCBI Taxonomy" id="1073327"/>
    <lineage>
        <taxon>Bacteria</taxon>
        <taxon>Pseudomonadati</taxon>
        <taxon>Bacteroidota</taxon>
        <taxon>Cytophagia</taxon>
        <taxon>Cytophagales</taxon>
        <taxon>Cyclobacteriaceae</taxon>
        <taxon>Algoriphagus</taxon>
    </lineage>
</organism>
<evidence type="ECO:0000256" key="5">
    <source>
        <dbReference type="PIRSR" id="PIRSR036492-1"/>
    </source>
</evidence>
<evidence type="ECO:0000256" key="7">
    <source>
        <dbReference type="RuleBase" id="RU003345"/>
    </source>
</evidence>
<dbReference type="AlphaFoldDB" id="A0A1M7ZBM8"/>
<accession>A0A1M7ZBM8</accession>
<dbReference type="InterPro" id="IPR015590">
    <property type="entry name" value="Aldehyde_DH_dom"/>
</dbReference>
<dbReference type="InterPro" id="IPR029510">
    <property type="entry name" value="Ald_DH_CS_GLU"/>
</dbReference>
<evidence type="ECO:0000313" key="10">
    <source>
        <dbReference type="Proteomes" id="UP000184609"/>
    </source>
</evidence>
<dbReference type="PROSITE" id="PS00687">
    <property type="entry name" value="ALDEHYDE_DEHYDR_GLU"/>
    <property type="match status" value="1"/>
</dbReference>
<dbReference type="FunFam" id="3.40.309.10:FF:000003">
    <property type="entry name" value="Aldehyde dehydrogenase"/>
    <property type="match status" value="1"/>
</dbReference>
<comment type="similarity">
    <text evidence="1 4 7">Belongs to the aldehyde dehydrogenase family.</text>
</comment>
<gene>
    <name evidence="9" type="ORF">SAMN04488108_2077</name>
</gene>
<dbReference type="Proteomes" id="UP000184609">
    <property type="component" value="Unassembled WGS sequence"/>
</dbReference>
<dbReference type="STRING" id="1073327.SAMN04488108_2077"/>
<dbReference type="PANTHER" id="PTHR43570:SF20">
    <property type="entry name" value="ALDEHYDE DEHYDROGENASE ALDX-RELATED"/>
    <property type="match status" value="1"/>
</dbReference>